<dbReference type="PROSITE" id="PS50005">
    <property type="entry name" value="TPR"/>
    <property type="match status" value="1"/>
</dbReference>
<dbReference type="RefSeq" id="WP_073227184.1">
    <property type="nucleotide sequence ID" value="NZ_FQUQ01000001.1"/>
</dbReference>
<keyword evidence="3" id="KW-0802">TPR repeat</keyword>
<dbReference type="GO" id="GO:0016788">
    <property type="term" value="F:hydrolase activity, acting on ester bonds"/>
    <property type="evidence" value="ECO:0007669"/>
    <property type="project" value="TreeGrafter"/>
</dbReference>
<evidence type="ECO:0000313" key="5">
    <source>
        <dbReference type="Proteomes" id="UP000184287"/>
    </source>
</evidence>
<dbReference type="Pfam" id="PF00756">
    <property type="entry name" value="Esterase"/>
    <property type="match status" value="1"/>
</dbReference>
<dbReference type="InterPro" id="IPR029058">
    <property type="entry name" value="AB_hydrolase_fold"/>
</dbReference>
<dbReference type="InterPro" id="IPR019734">
    <property type="entry name" value="TPR_rpt"/>
</dbReference>
<dbReference type="EMBL" id="FQUQ01000001">
    <property type="protein sequence ID" value="SHE57141.1"/>
    <property type="molecule type" value="Genomic_DNA"/>
</dbReference>
<keyword evidence="5" id="KW-1185">Reference proteome</keyword>
<name>A0A1M4UK36_9SPHI</name>
<organism evidence="4 5">
    <name type="scientific">Pedobacter caeni</name>
    <dbReference type="NCBI Taxonomy" id="288992"/>
    <lineage>
        <taxon>Bacteria</taxon>
        <taxon>Pseudomonadati</taxon>
        <taxon>Bacteroidota</taxon>
        <taxon>Sphingobacteriia</taxon>
        <taxon>Sphingobacteriales</taxon>
        <taxon>Sphingobacteriaceae</taxon>
        <taxon>Pedobacter</taxon>
    </lineage>
</organism>
<sequence length="391" mass="44431">MKPFIISSLIFTGLLIGLFTPVLAQGDDLPVRDQKKVVITSKILNEKRSLWIYTPVNYETSGEKYPVLYLLDPDQNFAYVTELERFLSDRYRIPQLIIVGIVNNDRVKDFTPIHSLIFEGKIDSNLRSTGGGKAFLSFVKTELIPYINKNYRTQPYRILSGHSLGGLFAMYCKEAEPDLFQSEIVISPAIYGGNMEILGRFSAFLKAHPKLQGNLSVSLGDEPGGKLAVDSLVNQLKSFAPKSLKWQYNSFLKEDHFSVGYKSMYEGLRFIYTDWFINPQDTSVVRSYQDIKTHFQKLSAQFGYDIQPGEDFMNECGYRQLNLGHVDRGIEIFAQNVKNHPNSSNAYDSLGEAYYIKGNHKVSLAYYKKSVLLNPGNKSGKEMIRKIMAKL</sequence>
<dbReference type="SUPFAM" id="SSF53474">
    <property type="entry name" value="alpha/beta-Hydrolases"/>
    <property type="match status" value="1"/>
</dbReference>
<dbReference type="SUPFAM" id="SSF48452">
    <property type="entry name" value="TPR-like"/>
    <property type="match status" value="1"/>
</dbReference>
<dbReference type="STRING" id="288992.SAMN04488522_101596"/>
<reference evidence="5" key="1">
    <citation type="submission" date="2016-11" db="EMBL/GenBank/DDBJ databases">
        <authorList>
            <person name="Varghese N."/>
            <person name="Submissions S."/>
        </authorList>
    </citation>
    <scope>NUCLEOTIDE SEQUENCE [LARGE SCALE GENOMIC DNA]</scope>
    <source>
        <strain evidence="5">DSM 16990</strain>
    </source>
</reference>
<evidence type="ECO:0000313" key="4">
    <source>
        <dbReference type="EMBL" id="SHE57141.1"/>
    </source>
</evidence>
<dbReference type="AlphaFoldDB" id="A0A1M4UK36"/>
<protein>
    <submittedName>
        <fullName evidence="4">Uncharacterized protein</fullName>
    </submittedName>
</protein>
<keyword evidence="2" id="KW-0378">Hydrolase</keyword>
<accession>A0A1M4UK36</accession>
<evidence type="ECO:0000256" key="2">
    <source>
        <dbReference type="ARBA" id="ARBA00022801"/>
    </source>
</evidence>
<dbReference type="Gene3D" id="3.40.50.1820">
    <property type="entry name" value="alpha/beta hydrolase"/>
    <property type="match status" value="1"/>
</dbReference>
<gene>
    <name evidence="4" type="ORF">SAMN04488522_101596</name>
</gene>
<dbReference type="InterPro" id="IPR000801">
    <property type="entry name" value="Esterase-like"/>
</dbReference>
<dbReference type="InterPro" id="IPR052558">
    <property type="entry name" value="Siderophore_Hydrolase_D"/>
</dbReference>
<proteinExistence type="inferred from homology"/>
<evidence type="ECO:0000256" key="1">
    <source>
        <dbReference type="ARBA" id="ARBA00005622"/>
    </source>
</evidence>
<dbReference type="PANTHER" id="PTHR40841">
    <property type="entry name" value="SIDEROPHORE TRIACETYLFUSARININE C ESTERASE"/>
    <property type="match status" value="1"/>
</dbReference>
<comment type="similarity">
    <text evidence="1">Belongs to the esterase D family.</text>
</comment>
<dbReference type="OrthoDB" id="9784036at2"/>
<dbReference type="PANTHER" id="PTHR40841:SF2">
    <property type="entry name" value="SIDEROPHORE-DEGRADING ESTERASE (EUROFUNG)"/>
    <property type="match status" value="1"/>
</dbReference>
<evidence type="ECO:0000256" key="3">
    <source>
        <dbReference type="PROSITE-ProRule" id="PRU00339"/>
    </source>
</evidence>
<dbReference type="Proteomes" id="UP000184287">
    <property type="component" value="Unassembled WGS sequence"/>
</dbReference>
<feature type="repeat" description="TPR" evidence="3">
    <location>
        <begin position="344"/>
        <end position="377"/>
    </location>
</feature>
<dbReference type="InterPro" id="IPR011990">
    <property type="entry name" value="TPR-like_helical_dom_sf"/>
</dbReference>